<dbReference type="Proteomes" id="UP001055811">
    <property type="component" value="Linkage Group LG06"/>
</dbReference>
<name>A0ACB9BHF8_CICIN</name>
<organism evidence="1 2">
    <name type="scientific">Cichorium intybus</name>
    <name type="common">Chicory</name>
    <dbReference type="NCBI Taxonomy" id="13427"/>
    <lineage>
        <taxon>Eukaryota</taxon>
        <taxon>Viridiplantae</taxon>
        <taxon>Streptophyta</taxon>
        <taxon>Embryophyta</taxon>
        <taxon>Tracheophyta</taxon>
        <taxon>Spermatophyta</taxon>
        <taxon>Magnoliopsida</taxon>
        <taxon>eudicotyledons</taxon>
        <taxon>Gunneridae</taxon>
        <taxon>Pentapetalae</taxon>
        <taxon>asterids</taxon>
        <taxon>campanulids</taxon>
        <taxon>Asterales</taxon>
        <taxon>Asteraceae</taxon>
        <taxon>Cichorioideae</taxon>
        <taxon>Cichorieae</taxon>
        <taxon>Cichoriinae</taxon>
        <taxon>Cichorium</taxon>
    </lineage>
</organism>
<proteinExistence type="predicted"/>
<reference evidence="1 2" key="2">
    <citation type="journal article" date="2022" name="Mol. Ecol. Resour.">
        <title>The genomes of chicory, endive, great burdock and yacon provide insights into Asteraceae paleo-polyploidization history and plant inulin production.</title>
        <authorList>
            <person name="Fan W."/>
            <person name="Wang S."/>
            <person name="Wang H."/>
            <person name="Wang A."/>
            <person name="Jiang F."/>
            <person name="Liu H."/>
            <person name="Zhao H."/>
            <person name="Xu D."/>
            <person name="Zhang Y."/>
        </authorList>
    </citation>
    <scope>NUCLEOTIDE SEQUENCE [LARGE SCALE GENOMIC DNA]</scope>
    <source>
        <strain evidence="2">cv. Punajuju</strain>
        <tissue evidence="1">Leaves</tissue>
    </source>
</reference>
<comment type="caution">
    <text evidence="1">The sequence shown here is derived from an EMBL/GenBank/DDBJ whole genome shotgun (WGS) entry which is preliminary data.</text>
</comment>
<dbReference type="EMBL" id="CM042014">
    <property type="protein sequence ID" value="KAI3721817.1"/>
    <property type="molecule type" value="Genomic_DNA"/>
</dbReference>
<protein>
    <submittedName>
        <fullName evidence="1">Uncharacterized protein</fullName>
    </submittedName>
</protein>
<gene>
    <name evidence="1" type="ORF">L2E82_32835</name>
</gene>
<sequence>MKFERGLPIPKHGNGGSLSSVARGMPIPRDSEIGCNQDSCTTITSGGNGDIMADPRKPIPSSTNKEGTLLQKDGMVQNVNDGKPVIPGNPFPHRNGIGESSNSWIPVTPEKVITEKSSTIPDGMQKNTSETDNWQDLLGMYTGLLKEETVDTVKGKLNTSPDENQGTTLVSYIKTNDPANWKCNHLASIVCSKTSNEAQNKGILLQDTSRRSTSSSTPGSQQTQRFNLNNFIGSGDASKDKPANSTITDSFPFAPITPAKHNDCQLAPENLKSHSEETNGETPPSAVSTTQKQHIVPEDLSKTPHQKTPTRRRKHRPQVIKPQKPKKNPKTVTTPGETRVKRKYVRKKGVNNSETQQKTPGASVGKRKYVRKKRIDNDPVKSCKKKLNFDLDANPQVTEQGSNCYIPLPVVHVPIAKPTHNALNMIARNMNMSPRENGYNTVTVPTNLQKIHQPKLISLDERRGIKRQSHAMDSLLLYQKLLLGVAQRAHNRNIFLENHKKIKIQGGFQASSTENPSQMNGMYGNGSVMQLLHCCGQKVNLNCQYQPERLQFHTPVPAKDGFKYGVIAYPATLLDKKQRAYSRWWAAKGEASVDYVAYKLEHLHISDDNRKGVSENELVVYRGSNAIVPFEPIKKRSQRPKVDLDPETDRLWRLLMGKEGTGSEGSETLDKDKEEWWENERRVFRGRSDSFIARMHLVQGDRRFSRWKGSVVDSVIGVFLTQNVSDHLSSSAFMALAAKFPVKTSCQDGACERPVEVAEEKDVIICHENIKESASEDCVAIPIVDITSNSEAEDVATGHGETGAQKQESVVLEGIENGAQKQESIILEEIPVKVEENSKEQNDSREAQSGAGANTSKEKKRLAEEERNRAMNWDSLRKEAVSNGEKKEKSNDARDSIDYEAFRHAPINEISDVIKERGMNNLLADRMKDFLNRLVRDHGKIDLEWLRDAPPDKAKDYLLSFRGLGLKSVECVRLLTLHHLAFPVDTNVGRIAVRLGWVPLQPLPESLQLHLLEMYPVLDSIQKYLWPRLCKLDQLTLYELHYQMITFGKVFCTKSKPNCNACPMRAECRHFASAFASARLALPGPEEKKMVTTNAPIPTDPTPNVVITPMPLPQIENDFNKSEKNCEPIIEEPTTPEPEPTEVSLSDIEDHYYEDSDEIPSIKLNIEEFTNSLQNIMQDNKELQENMSKALVALSPNAAYIPTPKLKDVSRLRTEHQVYELPDSHRLLEGFEKREPDDPSPYLLAIWTPGETPNSVQPPERECSGKESGTLCDKKTCFSCNSIKEANSQVVRGTILIPCRTAMRGSFPLNGTYFQVNEMFADHASSLKPIDVPRAWIWNLPRRTVYFGTSVSTIFKGLSTQGIQYCFWKGFVCVRGFDRETRAPRPLMARLHLPASKLIKIKNEGK</sequence>
<keyword evidence="2" id="KW-1185">Reference proteome</keyword>
<evidence type="ECO:0000313" key="1">
    <source>
        <dbReference type="EMBL" id="KAI3721817.1"/>
    </source>
</evidence>
<accession>A0ACB9BHF8</accession>
<reference evidence="2" key="1">
    <citation type="journal article" date="2022" name="Mol. Ecol. Resour.">
        <title>The genomes of chicory, endive, great burdock and yacon provide insights into Asteraceae palaeo-polyploidization history and plant inulin production.</title>
        <authorList>
            <person name="Fan W."/>
            <person name="Wang S."/>
            <person name="Wang H."/>
            <person name="Wang A."/>
            <person name="Jiang F."/>
            <person name="Liu H."/>
            <person name="Zhao H."/>
            <person name="Xu D."/>
            <person name="Zhang Y."/>
        </authorList>
    </citation>
    <scope>NUCLEOTIDE SEQUENCE [LARGE SCALE GENOMIC DNA]</scope>
    <source>
        <strain evidence="2">cv. Punajuju</strain>
    </source>
</reference>
<evidence type="ECO:0000313" key="2">
    <source>
        <dbReference type="Proteomes" id="UP001055811"/>
    </source>
</evidence>